<dbReference type="PANTHER" id="PTHR10272:SF14">
    <property type="entry name" value="PAF ACETYLHYDROLASE FAMILY PROTEIN"/>
    <property type="match status" value="1"/>
</dbReference>
<evidence type="ECO:0000313" key="7">
    <source>
        <dbReference type="Proteomes" id="UP000002668"/>
    </source>
</evidence>
<keyword evidence="7" id="KW-1185">Reference proteome</keyword>
<dbReference type="GeneID" id="13285370"/>
<sequence length="399" mass="43385">MVLALSLLAVATTIAFGQPGYGTLLPDPGNDHPFKVAVSHFSLTDNTPRPSYASGTPARTIMATLFMPVARDACASECRNIYMPGKTARASDEQFILNTTGPVFGTMEYNACCGNKNSTIDASKLKVVVLEPQVDTSRLLYVNMARFISANGVVVILLDHPGDSRITEFDGKGSLPTIYNNGTVPLSNLAPLTAWNKTVVDALDTRIADIQFALRRLAAMDLQSFYPTLTFNSSLDTQYFAAIGHGFGGTIATTLSLTTNRTRFSINLSGSPPGYSSYDDMFTMATTYFFGRSDYTRADDFAWPRLWPQLTGIATEFDLANSAIFDFSDLPVVVEVARTHGKEGVRGAGARGIAPAPTARANQAMLCFVEALVREKLLMQERVVQGCLRLFPEMTPYAR</sequence>
<dbReference type="GO" id="GO:0003847">
    <property type="term" value="F:1-alkyl-2-acetylglycerophosphocholine esterase activity"/>
    <property type="evidence" value="ECO:0007669"/>
    <property type="project" value="UniProtKB-EC"/>
</dbReference>
<dbReference type="GO" id="GO:0016042">
    <property type="term" value="P:lipid catabolic process"/>
    <property type="evidence" value="ECO:0007669"/>
    <property type="project" value="UniProtKB-KW"/>
</dbReference>
<evidence type="ECO:0000256" key="4">
    <source>
        <dbReference type="ARBA" id="ARBA00023098"/>
    </source>
</evidence>
<protein>
    <recommendedName>
        <fullName evidence="1">1-alkyl-2-acetylglycerophosphocholine esterase</fullName>
        <ecNumber evidence="1">3.1.1.47</ecNumber>
    </recommendedName>
</protein>
<dbReference type="Proteomes" id="UP000002668">
    <property type="component" value="Genome"/>
</dbReference>
<keyword evidence="4" id="KW-0443">Lipid metabolism</keyword>
<evidence type="ECO:0000256" key="3">
    <source>
        <dbReference type="ARBA" id="ARBA00022963"/>
    </source>
</evidence>
<dbReference type="InterPro" id="IPR029058">
    <property type="entry name" value="AB_hydrolase_fold"/>
</dbReference>
<gene>
    <name evidence="6" type="ORF">LEMA_P123400.1</name>
</gene>
<dbReference type="Gene3D" id="3.40.50.1820">
    <property type="entry name" value="alpha/beta hydrolase"/>
    <property type="match status" value="1"/>
</dbReference>
<dbReference type="HOGENOM" id="CLU_026278_0_0_1"/>
<dbReference type="AlphaFoldDB" id="E4ZS08"/>
<reference evidence="7" key="1">
    <citation type="journal article" date="2011" name="Nat. Commun.">
        <title>Effector diversification within compartments of the Leptosphaeria maculans genome affected by Repeat-Induced Point mutations.</title>
        <authorList>
            <person name="Rouxel T."/>
            <person name="Grandaubert J."/>
            <person name="Hane J.K."/>
            <person name="Hoede C."/>
            <person name="van de Wouw A.P."/>
            <person name="Couloux A."/>
            <person name="Dominguez V."/>
            <person name="Anthouard V."/>
            <person name="Bally P."/>
            <person name="Bourras S."/>
            <person name="Cozijnsen A.J."/>
            <person name="Ciuffetti L.M."/>
            <person name="Degrave A."/>
            <person name="Dilmaghani A."/>
            <person name="Duret L."/>
            <person name="Fudal I."/>
            <person name="Goodwin S.B."/>
            <person name="Gout L."/>
            <person name="Glaser N."/>
            <person name="Linglin J."/>
            <person name="Kema G.H.J."/>
            <person name="Lapalu N."/>
            <person name="Lawrence C.B."/>
            <person name="May K."/>
            <person name="Meyer M."/>
            <person name="Ollivier B."/>
            <person name="Poulain J."/>
            <person name="Schoch C.L."/>
            <person name="Simon A."/>
            <person name="Spatafora J.W."/>
            <person name="Stachowiak A."/>
            <person name="Turgeon B.G."/>
            <person name="Tyler B.M."/>
            <person name="Vincent D."/>
            <person name="Weissenbach J."/>
            <person name="Amselem J."/>
            <person name="Quesneville H."/>
            <person name="Oliver R.P."/>
            <person name="Wincker P."/>
            <person name="Balesdent M.-H."/>
            <person name="Howlett B.J."/>
        </authorList>
    </citation>
    <scope>NUCLEOTIDE SEQUENCE [LARGE SCALE GENOMIC DNA]</scope>
    <source>
        <strain evidence="7">JN3 / isolate v23.1.3 / race Av1-4-5-6-7-8</strain>
    </source>
</reference>
<dbReference type="InParanoid" id="E4ZS08"/>
<evidence type="ECO:0000313" key="6">
    <source>
        <dbReference type="EMBL" id="CBX94188.1"/>
    </source>
</evidence>
<dbReference type="SUPFAM" id="SSF53474">
    <property type="entry name" value="alpha/beta-Hydrolases"/>
    <property type="match status" value="1"/>
</dbReference>
<feature type="signal peptide" evidence="5">
    <location>
        <begin position="1"/>
        <end position="17"/>
    </location>
</feature>
<dbReference type="STRING" id="985895.E4ZS08"/>
<dbReference type="OMA" id="MVSLFMP"/>
<dbReference type="eggNOG" id="KOG3847">
    <property type="taxonomic scope" value="Eukaryota"/>
</dbReference>
<evidence type="ECO:0000256" key="5">
    <source>
        <dbReference type="SAM" id="SignalP"/>
    </source>
</evidence>
<keyword evidence="5" id="KW-0732">Signal</keyword>
<organism evidence="7">
    <name type="scientific">Leptosphaeria maculans (strain JN3 / isolate v23.1.3 / race Av1-4-5-6-7-8)</name>
    <name type="common">Blackleg fungus</name>
    <name type="synonym">Phoma lingam</name>
    <dbReference type="NCBI Taxonomy" id="985895"/>
    <lineage>
        <taxon>Eukaryota</taxon>
        <taxon>Fungi</taxon>
        <taxon>Dikarya</taxon>
        <taxon>Ascomycota</taxon>
        <taxon>Pezizomycotina</taxon>
        <taxon>Dothideomycetes</taxon>
        <taxon>Pleosporomycetidae</taxon>
        <taxon>Pleosporales</taxon>
        <taxon>Pleosporineae</taxon>
        <taxon>Leptosphaeriaceae</taxon>
        <taxon>Plenodomus</taxon>
        <taxon>Plenodomus lingam/Leptosphaeria maculans species complex</taxon>
    </lineage>
</organism>
<dbReference type="PANTHER" id="PTHR10272">
    <property type="entry name" value="PLATELET-ACTIVATING FACTOR ACETYLHYDROLASE"/>
    <property type="match status" value="1"/>
</dbReference>
<keyword evidence="2" id="KW-0378">Hydrolase</keyword>
<evidence type="ECO:0000256" key="1">
    <source>
        <dbReference type="ARBA" id="ARBA00013201"/>
    </source>
</evidence>
<dbReference type="EC" id="3.1.1.47" evidence="1"/>
<feature type="chain" id="PRO_5003192094" description="1-alkyl-2-acetylglycerophosphocholine esterase" evidence="5">
    <location>
        <begin position="18"/>
        <end position="399"/>
    </location>
</feature>
<proteinExistence type="predicted"/>
<dbReference type="EMBL" id="FP929120">
    <property type="protein sequence ID" value="CBX94188.1"/>
    <property type="molecule type" value="Genomic_DNA"/>
</dbReference>
<keyword evidence="3" id="KW-0442">Lipid degradation</keyword>
<accession>E4ZS08</accession>
<dbReference type="VEuPathDB" id="FungiDB:LEMA_P123400.1"/>
<name>E4ZS08_LEPMJ</name>
<dbReference type="OrthoDB" id="2363873at2759"/>
<evidence type="ECO:0000256" key="2">
    <source>
        <dbReference type="ARBA" id="ARBA00022801"/>
    </source>
</evidence>